<name>A0A0F9T8Y5_9ZZZZ</name>
<comment type="caution">
    <text evidence="1">The sequence shown here is derived from an EMBL/GenBank/DDBJ whole genome shotgun (WGS) entry which is preliminary data.</text>
</comment>
<sequence>MDIYEEYLRAGVTPGNLERCPERIGVPDSVDRCKSNKNRVCDLETYIGRCDEYENFLKEE</sequence>
<organism evidence="1">
    <name type="scientific">marine sediment metagenome</name>
    <dbReference type="NCBI Taxonomy" id="412755"/>
    <lineage>
        <taxon>unclassified sequences</taxon>
        <taxon>metagenomes</taxon>
        <taxon>ecological metagenomes</taxon>
    </lineage>
</organism>
<evidence type="ECO:0000313" key="1">
    <source>
        <dbReference type="EMBL" id="KKN71452.1"/>
    </source>
</evidence>
<protein>
    <submittedName>
        <fullName evidence="1">Uncharacterized protein</fullName>
    </submittedName>
</protein>
<accession>A0A0F9T8Y5</accession>
<proteinExistence type="predicted"/>
<dbReference type="AlphaFoldDB" id="A0A0F9T8Y5"/>
<dbReference type="EMBL" id="LAZR01000383">
    <property type="protein sequence ID" value="KKN71452.1"/>
    <property type="molecule type" value="Genomic_DNA"/>
</dbReference>
<reference evidence="1" key="1">
    <citation type="journal article" date="2015" name="Nature">
        <title>Complex archaea that bridge the gap between prokaryotes and eukaryotes.</title>
        <authorList>
            <person name="Spang A."/>
            <person name="Saw J.H."/>
            <person name="Jorgensen S.L."/>
            <person name="Zaremba-Niedzwiedzka K."/>
            <person name="Martijn J."/>
            <person name="Lind A.E."/>
            <person name="van Eijk R."/>
            <person name="Schleper C."/>
            <person name="Guy L."/>
            <person name="Ettema T.J."/>
        </authorList>
    </citation>
    <scope>NUCLEOTIDE SEQUENCE</scope>
</reference>
<gene>
    <name evidence="1" type="ORF">LCGC14_0420310</name>
</gene>